<evidence type="ECO:0000256" key="3">
    <source>
        <dbReference type="ARBA" id="ARBA00022452"/>
    </source>
</evidence>
<accession>A0A2W4Z8R2</accession>
<dbReference type="PANTHER" id="PTHR32552:SF68">
    <property type="entry name" value="FERRICHROME OUTER MEMBRANE TRANSPORTER_PHAGE RECEPTOR"/>
    <property type="match status" value="1"/>
</dbReference>
<keyword evidence="8" id="KW-0406">Ion transport</keyword>
<feature type="domain" description="Secretin/TonB short N-terminal" evidence="14">
    <location>
        <begin position="45"/>
        <end position="96"/>
    </location>
</feature>
<keyword evidence="9 13" id="KW-0798">TonB box</keyword>
<evidence type="ECO:0000256" key="13">
    <source>
        <dbReference type="RuleBase" id="RU003357"/>
    </source>
</evidence>
<dbReference type="Proteomes" id="UP000248614">
    <property type="component" value="Unassembled WGS sequence"/>
</dbReference>
<protein>
    <recommendedName>
        <fullName evidence="14">Secretin/TonB short N-terminal domain-containing protein</fullName>
    </recommendedName>
</protein>
<evidence type="ECO:0000256" key="1">
    <source>
        <dbReference type="ARBA" id="ARBA00004571"/>
    </source>
</evidence>
<comment type="caution">
    <text evidence="15">The sequence shown here is derived from an EMBL/GenBank/DDBJ whole genome shotgun (WGS) entry which is preliminary data.</text>
</comment>
<gene>
    <name evidence="15" type="ORF">DI632_10770</name>
</gene>
<evidence type="ECO:0000256" key="11">
    <source>
        <dbReference type="ARBA" id="ARBA00023237"/>
    </source>
</evidence>
<evidence type="ECO:0000259" key="14">
    <source>
        <dbReference type="SMART" id="SM00965"/>
    </source>
</evidence>
<proteinExistence type="inferred from homology"/>
<dbReference type="InterPro" id="IPR000531">
    <property type="entry name" value="Beta-barrel_TonB"/>
</dbReference>
<dbReference type="EMBL" id="QFNF01000027">
    <property type="protein sequence ID" value="PZO76259.1"/>
    <property type="molecule type" value="Genomic_DNA"/>
</dbReference>
<dbReference type="InterPro" id="IPR036942">
    <property type="entry name" value="Beta-barrel_TonB_sf"/>
</dbReference>
<keyword evidence="2 12" id="KW-0813">Transport</keyword>
<dbReference type="InterPro" id="IPR039426">
    <property type="entry name" value="TonB-dep_rcpt-like"/>
</dbReference>
<evidence type="ECO:0000256" key="12">
    <source>
        <dbReference type="PROSITE-ProRule" id="PRU01360"/>
    </source>
</evidence>
<dbReference type="Pfam" id="PF00593">
    <property type="entry name" value="TonB_dep_Rec_b-barrel"/>
    <property type="match status" value="1"/>
</dbReference>
<dbReference type="Gene3D" id="2.170.130.10">
    <property type="entry name" value="TonB-dependent receptor, plug domain"/>
    <property type="match status" value="1"/>
</dbReference>
<keyword evidence="10 12" id="KW-0472">Membrane</keyword>
<evidence type="ECO:0000256" key="8">
    <source>
        <dbReference type="ARBA" id="ARBA00023065"/>
    </source>
</evidence>
<evidence type="ECO:0000256" key="6">
    <source>
        <dbReference type="ARBA" id="ARBA00022729"/>
    </source>
</evidence>
<reference evidence="15 16" key="1">
    <citation type="submission" date="2017-08" db="EMBL/GenBank/DDBJ databases">
        <title>Infants hospitalized years apart are colonized by the same room-sourced microbial strains.</title>
        <authorList>
            <person name="Brooks B."/>
            <person name="Olm M.R."/>
            <person name="Firek B.A."/>
            <person name="Baker R."/>
            <person name="Thomas B.C."/>
            <person name="Morowitz M.J."/>
            <person name="Banfield J.F."/>
        </authorList>
    </citation>
    <scope>NUCLEOTIDE SEQUENCE [LARGE SCALE GENOMIC DNA]</scope>
    <source>
        <strain evidence="15">S2_018_000_R3_110</strain>
    </source>
</reference>
<evidence type="ECO:0000313" key="15">
    <source>
        <dbReference type="EMBL" id="PZO76259.1"/>
    </source>
</evidence>
<dbReference type="GO" id="GO:0009279">
    <property type="term" value="C:cell outer membrane"/>
    <property type="evidence" value="ECO:0007669"/>
    <property type="project" value="UniProtKB-SubCell"/>
</dbReference>
<dbReference type="Gene3D" id="3.55.50.30">
    <property type="match status" value="1"/>
</dbReference>
<evidence type="ECO:0000256" key="10">
    <source>
        <dbReference type="ARBA" id="ARBA00023136"/>
    </source>
</evidence>
<dbReference type="SUPFAM" id="SSF56935">
    <property type="entry name" value="Porins"/>
    <property type="match status" value="1"/>
</dbReference>
<comment type="similarity">
    <text evidence="12 13">Belongs to the TonB-dependent receptor family.</text>
</comment>
<dbReference type="Gene3D" id="2.40.170.20">
    <property type="entry name" value="TonB-dependent receptor, beta-barrel domain"/>
    <property type="match status" value="1"/>
</dbReference>
<keyword evidence="6" id="KW-0732">Signal</keyword>
<dbReference type="PANTHER" id="PTHR32552">
    <property type="entry name" value="FERRICHROME IRON RECEPTOR-RELATED"/>
    <property type="match status" value="1"/>
</dbReference>
<keyword evidence="7" id="KW-0408">Iron</keyword>
<evidence type="ECO:0000256" key="2">
    <source>
        <dbReference type="ARBA" id="ARBA00022448"/>
    </source>
</evidence>
<dbReference type="InterPro" id="IPR037066">
    <property type="entry name" value="Plug_dom_sf"/>
</dbReference>
<evidence type="ECO:0000313" key="16">
    <source>
        <dbReference type="Proteomes" id="UP000248614"/>
    </source>
</evidence>
<dbReference type="AlphaFoldDB" id="A0A2W4Z8R2"/>
<dbReference type="InterPro" id="IPR011662">
    <property type="entry name" value="Secretin/TonB_short_N"/>
</dbReference>
<dbReference type="SMART" id="SM00965">
    <property type="entry name" value="STN"/>
    <property type="match status" value="1"/>
</dbReference>
<name>A0A2W4Z8R2_9SPHN</name>
<evidence type="ECO:0000256" key="7">
    <source>
        <dbReference type="ARBA" id="ARBA00023004"/>
    </source>
</evidence>
<organism evidence="15 16">
    <name type="scientific">Sphingomonas hengshuiensis</name>
    <dbReference type="NCBI Taxonomy" id="1609977"/>
    <lineage>
        <taxon>Bacteria</taxon>
        <taxon>Pseudomonadati</taxon>
        <taxon>Pseudomonadota</taxon>
        <taxon>Alphaproteobacteria</taxon>
        <taxon>Sphingomonadales</taxon>
        <taxon>Sphingomonadaceae</taxon>
        <taxon>Sphingomonas</taxon>
    </lineage>
</organism>
<keyword evidence="4" id="KW-0410">Iron transport</keyword>
<evidence type="ECO:0000256" key="9">
    <source>
        <dbReference type="ARBA" id="ARBA00023077"/>
    </source>
</evidence>
<dbReference type="Pfam" id="PF07715">
    <property type="entry name" value="Plug"/>
    <property type="match status" value="1"/>
</dbReference>
<keyword evidence="11 12" id="KW-0998">Cell outer membrane</keyword>
<keyword evidence="5 12" id="KW-0812">Transmembrane</keyword>
<evidence type="ECO:0000256" key="4">
    <source>
        <dbReference type="ARBA" id="ARBA00022496"/>
    </source>
</evidence>
<dbReference type="PROSITE" id="PS52016">
    <property type="entry name" value="TONB_DEPENDENT_REC_3"/>
    <property type="match status" value="1"/>
</dbReference>
<sequence length="752" mass="80434">MLATAVASPAIAQEAAPGPSRVIRFDMAAGPCRDVLVAIGARAGVQVDVSERAIGTRNCAAVQGAMSLEAALRAALGGSGLVLRRGDRANFIVSAGDDGDGAGAEVVVIGRSADGYFAVASSSATRTDTAIIDTPQSVQTITNELLKSRQAITAEDGLRLASGVTLDQRGLTTVPVIRGFEAPVMTDGLVGNNSSTSSAGLRIPTIGIEQVNVIKGADSIIAGAMRPGGVVDVTRKRPQARRVTEMLFRYGSFGDHVVSVDMTGGTGLADGLSYRLIGSIEGSRESFGGYDGRDAYYVSPSIGYRSGSLDLVAGFEQNDQRQPVLPLAISTETGPVETGRMIGHPTDFRSLRTSLLYYDADITLSNAIRFSSKSQYQTSRARVAQNEVSILSPAALFALTYQRYSDERLRQFSTANDFHFDFATGAVTHRVLAGGSYQYGRSQASDSQFNIDFGSLLTMPFEPVGPAEDVADMRTVSNSTQFYLQEQASFGAMHLIASISRAEVRTRRDQDAANRDVRWLPNAGVLFKLTDSMSLYGNYMTSFSSQALFQLENGEVAPPVSSNQQEVGLKMFFNDQRAFLTLAGYRAAARNVVFSLPNGRFAVNPGSTVTKGIEADVNGRIASFLNASANYTYTTVDRSSVSLEQEGYLFSLPKHTYNAWITADLFQRSGQKLSIGGGATGRSGYSGPSYRPFEMPGQVSFDATAIYNVGNLTFNATIRNLADRRLYGDYAQSGVVVIQPGRTVALSLNAKF</sequence>
<comment type="subcellular location">
    <subcellularLocation>
        <location evidence="1 12">Cell outer membrane</location>
        <topology evidence="1 12">Multi-pass membrane protein</topology>
    </subcellularLocation>
</comment>
<dbReference type="GO" id="GO:0015344">
    <property type="term" value="F:siderophore uptake transmembrane transporter activity"/>
    <property type="evidence" value="ECO:0007669"/>
    <property type="project" value="TreeGrafter"/>
</dbReference>
<evidence type="ECO:0000256" key="5">
    <source>
        <dbReference type="ARBA" id="ARBA00022692"/>
    </source>
</evidence>
<dbReference type="InterPro" id="IPR012910">
    <property type="entry name" value="Plug_dom"/>
</dbReference>
<keyword evidence="3 12" id="KW-1134">Transmembrane beta strand</keyword>